<feature type="region of interest" description="Disordered" evidence="1">
    <location>
        <begin position="1"/>
        <end position="31"/>
    </location>
</feature>
<dbReference type="Proteomes" id="UP000664521">
    <property type="component" value="Unassembled WGS sequence"/>
</dbReference>
<feature type="compositionally biased region" description="Polar residues" evidence="1">
    <location>
        <begin position="10"/>
        <end position="26"/>
    </location>
</feature>
<feature type="compositionally biased region" description="Polar residues" evidence="1">
    <location>
        <begin position="1035"/>
        <end position="1045"/>
    </location>
</feature>
<protein>
    <recommendedName>
        <fullName evidence="4">Prolyl 4-hydroxylase alpha subunit Fe(2+) 2OG dioxygenase domain-containing protein</fullName>
    </recommendedName>
</protein>
<feature type="compositionally biased region" description="Polar residues" evidence="1">
    <location>
        <begin position="1082"/>
        <end position="1096"/>
    </location>
</feature>
<feature type="compositionally biased region" description="Low complexity" evidence="1">
    <location>
        <begin position="379"/>
        <end position="388"/>
    </location>
</feature>
<dbReference type="Gene3D" id="2.60.120.620">
    <property type="entry name" value="q2cbj1_9rhob like domain"/>
    <property type="match status" value="1"/>
</dbReference>
<feature type="compositionally biased region" description="Low complexity" evidence="1">
    <location>
        <begin position="993"/>
        <end position="1020"/>
    </location>
</feature>
<evidence type="ECO:0000313" key="3">
    <source>
        <dbReference type="Proteomes" id="UP000664521"/>
    </source>
</evidence>
<accession>A0A8H3G5H0</accession>
<feature type="compositionally biased region" description="Acidic residues" evidence="1">
    <location>
        <begin position="365"/>
        <end position="378"/>
    </location>
</feature>
<sequence>MARTKVSWKRTPNSDGQDATSDSTEQSQEHEEVTLLKKQLSQCLSGIGGNNKGDFAKAGTLPSAANPGLSIRGLGIVGLPLSERDAVELGRACHQAPFGKGSETIVDTAVRSTWELNTDRFELQNPAWQTTLDAALEQVAAALSVVGGRMNIRAELYKLLLYNEGAFFDSHTDTEKAPGMFGTLVIALPSKHTGGDVQAKFGGQSLTLGTAGSSAFGYSYLAWYSDVEHTVLPVTSGHRLVLTYNLIQAVGGPMRLASCPNDDQAKLGQILALWSHKYKRKSTDAPQFLSYMLHHKYTDANLRLDHLKGKDAYLARYLQTACLNQDFCFFLANLERKISGGCEEETYDPYDHYGGRRGYNWHNDYDDDDDDDEDDDDSTSTSDQTESSGAELGEYHELSDIYDTSLTLRTFYRANGQLLAKGIPIEEVDIVQDDVFDRNPDSENYEGYTGNAGASATHTYRNTCMVIMPRQIQTPFLLGYAKNAAKEGYWSSRDLEMEAWIAPQIEELRLEHAAGNRRVELARTCELILAECKILQEESGSTALYKTRSPSLPNMAPGLVARAALQLKQPSLFKSSAIVAKDCLPIEVYQPFGEMLTEVSMVEWQECLELALGRVLSVHQRWMAVTALLQGRTAGQDESSPDSSSIDALKNLLQQSVADLLLQEVKLCKEDAKALVEMLEPYGQSFLFNSILPFVKKHASDTAFSITFLVLLFEAKRDGVTNDAVAKNIYRDVLTDLIPTFRLDIDTPSPKKARYHYSISTDTEPKQSKTISIDPTDIASLLDHCRVMQLTDERLAIMDQLVESSKTVEPSGFGNLFIPLLTRLVELSRVNNISLDAYISNSCSQDVLTLYVQRYIGPEPAKPLDWAQARTGCGCEDCQKLSRFMVDPMKQVIWFPLAEKRRRHLASKLRDTGCTFDTERQGPRHTLVVFKTLSKWQESLNEWKARCKLASQSLSTVGTEAVKQIFGERYEEFASFKALKLGPTASLSDKLESSATSSGPRPPTTASAARPAPAPSFRAPHTAKSKQDVRRTPMSMLSQSISRGANAQEIARIKSTAELREALSKSETGSKTSNLDLPLEQKPSTTATEYIDLTSD</sequence>
<dbReference type="AlphaFoldDB" id="A0A8H3G5H0"/>
<keyword evidence="3" id="KW-1185">Reference proteome</keyword>
<organism evidence="2 3">
    <name type="scientific">Heterodermia speciosa</name>
    <dbReference type="NCBI Taxonomy" id="116794"/>
    <lineage>
        <taxon>Eukaryota</taxon>
        <taxon>Fungi</taxon>
        <taxon>Dikarya</taxon>
        <taxon>Ascomycota</taxon>
        <taxon>Pezizomycotina</taxon>
        <taxon>Lecanoromycetes</taxon>
        <taxon>OSLEUM clade</taxon>
        <taxon>Lecanoromycetidae</taxon>
        <taxon>Caliciales</taxon>
        <taxon>Physciaceae</taxon>
        <taxon>Heterodermia</taxon>
    </lineage>
</organism>
<gene>
    <name evidence="2" type="ORF">HETSPECPRED_010499</name>
</gene>
<evidence type="ECO:0000313" key="2">
    <source>
        <dbReference type="EMBL" id="CAF9936918.1"/>
    </source>
</evidence>
<evidence type="ECO:0008006" key="4">
    <source>
        <dbReference type="Google" id="ProtNLM"/>
    </source>
</evidence>
<proteinExistence type="predicted"/>
<feature type="compositionally biased region" description="Polar residues" evidence="1">
    <location>
        <begin position="1065"/>
        <end position="1075"/>
    </location>
</feature>
<reference evidence="2" key="1">
    <citation type="submission" date="2021-03" db="EMBL/GenBank/DDBJ databases">
        <authorList>
            <person name="Tagirdzhanova G."/>
        </authorList>
    </citation>
    <scope>NUCLEOTIDE SEQUENCE</scope>
</reference>
<dbReference type="PANTHER" id="PTHR33099:SF7">
    <property type="entry name" value="MYND-TYPE DOMAIN-CONTAINING PROTEIN"/>
    <property type="match status" value="1"/>
</dbReference>
<comment type="caution">
    <text evidence="2">The sequence shown here is derived from an EMBL/GenBank/DDBJ whole genome shotgun (WGS) entry which is preliminary data.</text>
</comment>
<dbReference type="EMBL" id="CAJPDS010000096">
    <property type="protein sequence ID" value="CAF9936918.1"/>
    <property type="molecule type" value="Genomic_DNA"/>
</dbReference>
<feature type="region of interest" description="Disordered" evidence="1">
    <location>
        <begin position="363"/>
        <end position="394"/>
    </location>
</feature>
<evidence type="ECO:0000256" key="1">
    <source>
        <dbReference type="SAM" id="MobiDB-lite"/>
    </source>
</evidence>
<name>A0A8H3G5H0_9LECA</name>
<feature type="region of interest" description="Disordered" evidence="1">
    <location>
        <begin position="989"/>
        <end position="1096"/>
    </location>
</feature>
<dbReference type="OrthoDB" id="27483at2759"/>
<dbReference type="PANTHER" id="PTHR33099">
    <property type="entry name" value="FE2OG DIOXYGENASE DOMAIN-CONTAINING PROTEIN"/>
    <property type="match status" value="1"/>
</dbReference>
<feature type="compositionally biased region" description="Basic and acidic residues" evidence="1">
    <location>
        <begin position="1051"/>
        <end position="1064"/>
    </location>
</feature>